<evidence type="ECO:0000259" key="6">
    <source>
        <dbReference type="Pfam" id="PF08281"/>
    </source>
</evidence>
<dbReference type="InterPro" id="IPR013325">
    <property type="entry name" value="RNA_pol_sigma_r2"/>
</dbReference>
<reference evidence="7 8" key="1">
    <citation type="submission" date="2006-05" db="EMBL/GenBank/DDBJ databases">
        <authorList>
            <person name="King G."/>
            <person name="Ferriera S."/>
            <person name="Johnson J."/>
            <person name="Kravitz S."/>
            <person name="Beeson K."/>
            <person name="Sutton G."/>
            <person name="Rogers Y.-H."/>
            <person name="Friedman R."/>
            <person name="Frazier M."/>
            <person name="Venter J.C."/>
        </authorList>
    </citation>
    <scope>NUCLEOTIDE SEQUENCE [LARGE SCALE GENOMIC DNA]</scope>
    <source>
        <strain evidence="8">ATCC 25650 / DSM 13394 / JCM 20685 / NBRC 16684 / NCIMB 2208 / IAM 12614 / B1</strain>
    </source>
</reference>
<evidence type="ECO:0000256" key="2">
    <source>
        <dbReference type="ARBA" id="ARBA00023015"/>
    </source>
</evidence>
<dbReference type="Gene3D" id="1.10.10.10">
    <property type="entry name" value="Winged helix-like DNA-binding domain superfamily/Winged helix DNA-binding domain"/>
    <property type="match status" value="1"/>
</dbReference>
<dbReference type="InterPro" id="IPR014284">
    <property type="entry name" value="RNA_pol_sigma-70_dom"/>
</dbReference>
<dbReference type="Pfam" id="PF04542">
    <property type="entry name" value="Sigma70_r2"/>
    <property type="match status" value="1"/>
</dbReference>
<feature type="domain" description="RNA polymerase sigma-70 region 2" evidence="5">
    <location>
        <begin position="28"/>
        <end position="95"/>
    </location>
</feature>
<evidence type="ECO:0000259" key="5">
    <source>
        <dbReference type="Pfam" id="PF04542"/>
    </source>
</evidence>
<evidence type="ECO:0000256" key="1">
    <source>
        <dbReference type="ARBA" id="ARBA00010641"/>
    </source>
</evidence>
<dbReference type="PANTHER" id="PTHR43133:SF62">
    <property type="entry name" value="RNA POLYMERASE SIGMA FACTOR SIGZ"/>
    <property type="match status" value="1"/>
</dbReference>
<dbReference type="InterPro" id="IPR036388">
    <property type="entry name" value="WH-like_DNA-bd_sf"/>
</dbReference>
<dbReference type="EMBL" id="AAUW01000017">
    <property type="protein sequence ID" value="EAV42005.1"/>
    <property type="molecule type" value="Genomic_DNA"/>
</dbReference>
<name>A0NZ04_ROSAI</name>
<dbReference type="SUPFAM" id="SSF88659">
    <property type="entry name" value="Sigma3 and sigma4 domains of RNA polymerase sigma factors"/>
    <property type="match status" value="1"/>
</dbReference>
<dbReference type="PANTHER" id="PTHR43133">
    <property type="entry name" value="RNA POLYMERASE ECF-TYPE SIGMA FACTO"/>
    <property type="match status" value="1"/>
</dbReference>
<dbReference type="InterPro" id="IPR013249">
    <property type="entry name" value="RNA_pol_sigma70_r4_t2"/>
</dbReference>
<accession>A0NZ04</accession>
<dbReference type="SUPFAM" id="SSF88946">
    <property type="entry name" value="Sigma2 domain of RNA polymerase sigma factors"/>
    <property type="match status" value="1"/>
</dbReference>
<proteinExistence type="inferred from homology"/>
<organism evidence="7 8">
    <name type="scientific">Roseibium aggregatum (strain ATCC 25650 / DSM 13394 / JCM 20685 / NBRC 16684 / NCIMB 2208 / IAM 12614 / B1)</name>
    <name type="common">Stappia aggregata</name>
    <dbReference type="NCBI Taxonomy" id="384765"/>
    <lineage>
        <taxon>Bacteria</taxon>
        <taxon>Pseudomonadati</taxon>
        <taxon>Pseudomonadota</taxon>
        <taxon>Alphaproteobacteria</taxon>
        <taxon>Hyphomicrobiales</taxon>
        <taxon>Stappiaceae</taxon>
        <taxon>Roseibium</taxon>
    </lineage>
</organism>
<feature type="domain" description="RNA polymerase sigma factor 70 region 4 type 2" evidence="6">
    <location>
        <begin position="126"/>
        <end position="175"/>
    </location>
</feature>
<dbReference type="GO" id="GO:0003677">
    <property type="term" value="F:DNA binding"/>
    <property type="evidence" value="ECO:0007669"/>
    <property type="project" value="InterPro"/>
</dbReference>
<dbReference type="InterPro" id="IPR039425">
    <property type="entry name" value="RNA_pol_sigma-70-like"/>
</dbReference>
<comment type="similarity">
    <text evidence="1">Belongs to the sigma-70 factor family. ECF subfamily.</text>
</comment>
<keyword evidence="4" id="KW-0804">Transcription</keyword>
<dbReference type="GO" id="GO:0016987">
    <property type="term" value="F:sigma factor activity"/>
    <property type="evidence" value="ECO:0007669"/>
    <property type="project" value="UniProtKB-KW"/>
</dbReference>
<dbReference type="eggNOG" id="COG1595">
    <property type="taxonomic scope" value="Bacteria"/>
</dbReference>
<dbReference type="Proteomes" id="UP000004848">
    <property type="component" value="Unassembled WGS sequence"/>
</dbReference>
<dbReference type="GeneID" id="68848540"/>
<evidence type="ECO:0000256" key="3">
    <source>
        <dbReference type="ARBA" id="ARBA00023082"/>
    </source>
</evidence>
<gene>
    <name evidence="7" type="ORF">SIAM614_25337</name>
</gene>
<dbReference type="CDD" id="cd06171">
    <property type="entry name" value="Sigma70_r4"/>
    <property type="match status" value="1"/>
</dbReference>
<dbReference type="Pfam" id="PF08281">
    <property type="entry name" value="Sigma70_r4_2"/>
    <property type="match status" value="1"/>
</dbReference>
<dbReference type="InterPro" id="IPR007627">
    <property type="entry name" value="RNA_pol_sigma70_r2"/>
</dbReference>
<evidence type="ECO:0000313" key="8">
    <source>
        <dbReference type="Proteomes" id="UP000004848"/>
    </source>
</evidence>
<keyword evidence="2" id="KW-0805">Transcription regulation</keyword>
<sequence length="190" mass="21759">MSLTQVQYFSDLIVKVAKDRDRAAFIELFDHFAPRLKGYLMKQGADEALAEEVAQDVMMTLWRKADLFDPKKSNASTWLFRVARNRRIDRIRRQKSAALDPEDPSLQPTPLPDIAEEMDARLRENRVRAALSQLPEEQRNVVRLAFFAGQSHSEIAEYTGLPLGTVKSRIRLAFGRLRQLLETDSSVDVD</sequence>
<dbReference type="InterPro" id="IPR013324">
    <property type="entry name" value="RNA_pol_sigma_r3/r4-like"/>
</dbReference>
<dbReference type="Gene3D" id="1.10.1740.10">
    <property type="match status" value="1"/>
</dbReference>
<evidence type="ECO:0000313" key="7">
    <source>
        <dbReference type="EMBL" id="EAV42005.1"/>
    </source>
</evidence>
<keyword evidence="3" id="KW-0731">Sigma factor</keyword>
<dbReference type="NCBIfam" id="TIGR02937">
    <property type="entry name" value="sigma70-ECF"/>
    <property type="match status" value="1"/>
</dbReference>
<dbReference type="AlphaFoldDB" id="A0NZ04"/>
<dbReference type="RefSeq" id="WP_006937852.1">
    <property type="nucleotide sequence ID" value="NZ_AAUW01000017.1"/>
</dbReference>
<protein>
    <submittedName>
        <fullName evidence="7">Sigma-24 (FecI)</fullName>
    </submittedName>
</protein>
<dbReference type="GO" id="GO:0006352">
    <property type="term" value="P:DNA-templated transcription initiation"/>
    <property type="evidence" value="ECO:0007669"/>
    <property type="project" value="InterPro"/>
</dbReference>
<evidence type="ECO:0000256" key="4">
    <source>
        <dbReference type="ARBA" id="ARBA00023163"/>
    </source>
</evidence>
<comment type="caution">
    <text evidence="7">The sequence shown here is derived from an EMBL/GenBank/DDBJ whole genome shotgun (WGS) entry which is preliminary data.</text>
</comment>